<evidence type="ECO:0000313" key="9">
    <source>
        <dbReference type="EMBL" id="CAA6822914.1"/>
    </source>
</evidence>
<evidence type="ECO:0000256" key="6">
    <source>
        <dbReference type="PIRSR" id="PIRSR000193-1"/>
    </source>
</evidence>
<dbReference type="Pfam" id="PF03807">
    <property type="entry name" value="F420_oxidored"/>
    <property type="match status" value="1"/>
</dbReference>
<dbReference type="Gene3D" id="1.10.3730.10">
    <property type="entry name" value="ProC C-terminal domain-like"/>
    <property type="match status" value="1"/>
</dbReference>
<dbReference type="GO" id="GO:0004735">
    <property type="term" value="F:pyrroline-5-carboxylate reductase activity"/>
    <property type="evidence" value="ECO:0007669"/>
    <property type="project" value="UniProtKB-UniRule"/>
</dbReference>
<keyword evidence="4" id="KW-0963">Cytoplasm</keyword>
<dbReference type="GO" id="GO:0055129">
    <property type="term" value="P:L-proline biosynthetic process"/>
    <property type="evidence" value="ECO:0007669"/>
    <property type="project" value="UniProtKB-UniRule"/>
</dbReference>
<evidence type="ECO:0000256" key="1">
    <source>
        <dbReference type="ARBA" id="ARBA00005525"/>
    </source>
</evidence>
<dbReference type="NCBIfam" id="NF008839">
    <property type="entry name" value="PRK11880.2-4"/>
    <property type="match status" value="1"/>
</dbReference>
<comment type="subcellular location">
    <subcellularLocation>
        <location evidence="4">Cytoplasm</location>
    </subcellularLocation>
</comment>
<dbReference type="InterPro" id="IPR008927">
    <property type="entry name" value="6-PGluconate_DH-like_C_sf"/>
</dbReference>
<comment type="pathway">
    <text evidence="4">Amino-acid biosynthesis; L-proline biosynthesis; L-proline from L-glutamate 5-semialdehyde: step 1/1.</text>
</comment>
<feature type="domain" description="Pyrroline-5-carboxylate reductase catalytic N-terminal" evidence="7">
    <location>
        <begin position="3"/>
        <end position="83"/>
    </location>
</feature>
<dbReference type="PANTHER" id="PTHR11645">
    <property type="entry name" value="PYRROLINE-5-CARBOXYLATE REDUCTASE"/>
    <property type="match status" value="1"/>
</dbReference>
<accession>A0A6S6TU53</accession>
<evidence type="ECO:0000256" key="3">
    <source>
        <dbReference type="ARBA" id="ARBA00023002"/>
    </source>
</evidence>
<dbReference type="SUPFAM" id="SSF48179">
    <property type="entry name" value="6-phosphogluconate dehydrogenase C-terminal domain-like"/>
    <property type="match status" value="1"/>
</dbReference>
<evidence type="ECO:0000256" key="2">
    <source>
        <dbReference type="ARBA" id="ARBA00022857"/>
    </source>
</evidence>
<keyword evidence="4" id="KW-0028">Amino-acid biosynthesis</keyword>
<dbReference type="InterPro" id="IPR029036">
    <property type="entry name" value="P5CR_dimer"/>
</dbReference>
<dbReference type="FunFam" id="1.10.3730.10:FF:000001">
    <property type="entry name" value="Pyrroline-5-carboxylate reductase"/>
    <property type="match status" value="1"/>
</dbReference>
<dbReference type="NCBIfam" id="TIGR00112">
    <property type="entry name" value="proC"/>
    <property type="match status" value="1"/>
</dbReference>
<organism evidence="9">
    <name type="scientific">uncultured Sulfurovum sp</name>
    <dbReference type="NCBI Taxonomy" id="269237"/>
    <lineage>
        <taxon>Bacteria</taxon>
        <taxon>Pseudomonadati</taxon>
        <taxon>Campylobacterota</taxon>
        <taxon>Epsilonproteobacteria</taxon>
        <taxon>Campylobacterales</taxon>
        <taxon>Sulfurovaceae</taxon>
        <taxon>Sulfurovum</taxon>
        <taxon>environmental samples</taxon>
    </lineage>
</organism>
<name>A0A6S6TU53_9BACT</name>
<dbReference type="InterPro" id="IPR000304">
    <property type="entry name" value="Pyrroline-COOH_reductase"/>
</dbReference>
<gene>
    <name evidence="4" type="primary">proC</name>
    <name evidence="9" type="ORF">HELGO_WM848</name>
</gene>
<dbReference type="Gene3D" id="3.40.50.720">
    <property type="entry name" value="NAD(P)-binding Rossmann-like Domain"/>
    <property type="match status" value="1"/>
</dbReference>
<comment type="catalytic activity">
    <reaction evidence="4">
        <text>L-proline + NADP(+) = (S)-1-pyrroline-5-carboxylate + NADPH + 2 H(+)</text>
        <dbReference type="Rhea" id="RHEA:14109"/>
        <dbReference type="ChEBI" id="CHEBI:15378"/>
        <dbReference type="ChEBI" id="CHEBI:17388"/>
        <dbReference type="ChEBI" id="CHEBI:57783"/>
        <dbReference type="ChEBI" id="CHEBI:58349"/>
        <dbReference type="ChEBI" id="CHEBI:60039"/>
        <dbReference type="EC" id="1.5.1.2"/>
    </reaction>
</comment>
<dbReference type="AlphaFoldDB" id="A0A6S6TU53"/>
<feature type="binding site" evidence="6">
    <location>
        <begin position="7"/>
        <end position="12"/>
    </location>
    <ligand>
        <name>NADP(+)</name>
        <dbReference type="ChEBI" id="CHEBI:58349"/>
    </ligand>
</feature>
<evidence type="ECO:0000259" key="7">
    <source>
        <dbReference type="Pfam" id="PF03807"/>
    </source>
</evidence>
<comment type="similarity">
    <text evidence="1 4">Belongs to the pyrroline-5-carboxylate reductase family.</text>
</comment>
<dbReference type="HAMAP" id="MF_01925">
    <property type="entry name" value="P5C_reductase"/>
    <property type="match status" value="1"/>
</dbReference>
<sequence length="256" mass="27064">MMKLTFIGNGNMAQSLIEGLVHTYEIEVLGRNKESLEALKNLLPQISVKVLDVKEDISHKNIVLCVKPYSLPTLAPKLAGKANALYSVLAGTTIESISSQIDATHYVRTMPNLGASHLKSMTTVTGDEALKESALEIFNKIGHTLWLDSENELDIATGVAGSGPAYLALIAESLADGAVQQGLKRADAQALVSGLFDGFAALIAHNSPADIKDGVMSPGGTTAAGYAALERGNVRNAMIETVADAYSKAKELKTKN</sequence>
<dbReference type="UniPathway" id="UPA00098">
    <property type="reaction ID" value="UER00361"/>
</dbReference>
<dbReference type="SUPFAM" id="SSF51735">
    <property type="entry name" value="NAD(P)-binding Rossmann-fold domains"/>
    <property type="match status" value="1"/>
</dbReference>
<dbReference type="PIRSF" id="PIRSF000193">
    <property type="entry name" value="Pyrrol-5-carb_rd"/>
    <property type="match status" value="1"/>
</dbReference>
<evidence type="ECO:0000259" key="8">
    <source>
        <dbReference type="Pfam" id="PF14748"/>
    </source>
</evidence>
<proteinExistence type="inferred from homology"/>
<reference evidence="9" key="1">
    <citation type="submission" date="2020-01" db="EMBL/GenBank/DDBJ databases">
        <authorList>
            <person name="Meier V. D."/>
            <person name="Meier V D."/>
        </authorList>
    </citation>
    <scope>NUCLEOTIDE SEQUENCE</scope>
    <source>
        <strain evidence="9">HLG_WM_MAG_01</strain>
    </source>
</reference>
<evidence type="ECO:0000256" key="4">
    <source>
        <dbReference type="HAMAP-Rule" id="MF_01925"/>
    </source>
</evidence>
<keyword evidence="4" id="KW-0641">Proline biosynthesis</keyword>
<dbReference type="PANTHER" id="PTHR11645:SF0">
    <property type="entry name" value="PYRROLINE-5-CARBOXYLATE REDUCTASE 3"/>
    <property type="match status" value="1"/>
</dbReference>
<comment type="function">
    <text evidence="4">Catalyzes the reduction of 1-pyrroline-5-carboxylate (PCA) to L-proline.</text>
</comment>
<keyword evidence="2 4" id="KW-0521">NADP</keyword>
<dbReference type="InterPro" id="IPR036291">
    <property type="entry name" value="NAD(P)-bd_dom_sf"/>
</dbReference>
<feature type="domain" description="Pyrroline-5-carboxylate reductase dimerisation" evidence="8">
    <location>
        <begin position="150"/>
        <end position="252"/>
    </location>
</feature>
<dbReference type="InterPro" id="IPR028939">
    <property type="entry name" value="P5C_Rdtase_cat_N"/>
</dbReference>
<keyword evidence="3 4" id="KW-0560">Oxidoreductase</keyword>
<protein>
    <recommendedName>
        <fullName evidence="4 5">Pyrroline-5-carboxylate reductase</fullName>
        <shortName evidence="4">P5C reductase</shortName>
        <shortName evidence="4">P5CR</shortName>
        <ecNumber evidence="4 5">1.5.1.2</ecNumber>
    </recommendedName>
    <alternativeName>
        <fullName evidence="4">PCA reductase</fullName>
    </alternativeName>
</protein>
<comment type="catalytic activity">
    <reaction evidence="4">
        <text>L-proline + NAD(+) = (S)-1-pyrroline-5-carboxylate + NADH + 2 H(+)</text>
        <dbReference type="Rhea" id="RHEA:14105"/>
        <dbReference type="ChEBI" id="CHEBI:15378"/>
        <dbReference type="ChEBI" id="CHEBI:17388"/>
        <dbReference type="ChEBI" id="CHEBI:57540"/>
        <dbReference type="ChEBI" id="CHEBI:57945"/>
        <dbReference type="ChEBI" id="CHEBI:60039"/>
        <dbReference type="EC" id="1.5.1.2"/>
    </reaction>
</comment>
<dbReference type="Pfam" id="PF14748">
    <property type="entry name" value="P5CR_dimer"/>
    <property type="match status" value="1"/>
</dbReference>
<dbReference type="GO" id="GO:0005737">
    <property type="term" value="C:cytoplasm"/>
    <property type="evidence" value="ECO:0007669"/>
    <property type="project" value="UniProtKB-SubCell"/>
</dbReference>
<dbReference type="EMBL" id="CACVAS010000117">
    <property type="protein sequence ID" value="CAA6822914.1"/>
    <property type="molecule type" value="Genomic_DNA"/>
</dbReference>
<evidence type="ECO:0000256" key="5">
    <source>
        <dbReference type="NCBIfam" id="TIGR00112"/>
    </source>
</evidence>
<dbReference type="EC" id="1.5.1.2" evidence="4 5"/>